<dbReference type="EMBL" id="HBHW01031658">
    <property type="protein sequence ID" value="CAE0056288.1"/>
    <property type="molecule type" value="Transcribed_RNA"/>
</dbReference>
<dbReference type="SUPFAM" id="SSF50129">
    <property type="entry name" value="GroES-like"/>
    <property type="match status" value="1"/>
</dbReference>
<name>A0A7S2ZZ30_9RHOD</name>
<dbReference type="CDD" id="cd08267">
    <property type="entry name" value="MDR1"/>
    <property type="match status" value="1"/>
</dbReference>
<dbReference type="InterPro" id="IPR013154">
    <property type="entry name" value="ADH-like_N"/>
</dbReference>
<proteinExistence type="predicted"/>
<evidence type="ECO:0000259" key="1">
    <source>
        <dbReference type="SMART" id="SM00829"/>
    </source>
</evidence>
<dbReference type="Pfam" id="PF13602">
    <property type="entry name" value="ADH_zinc_N_2"/>
    <property type="match status" value="1"/>
</dbReference>
<dbReference type="SUPFAM" id="SSF51735">
    <property type="entry name" value="NAD(P)-binding Rossmann-fold domains"/>
    <property type="match status" value="1"/>
</dbReference>
<evidence type="ECO:0000313" key="3">
    <source>
        <dbReference type="EMBL" id="CAE0056288.1"/>
    </source>
</evidence>
<organism evidence="2">
    <name type="scientific">Rhodosorus marinus</name>
    <dbReference type="NCBI Taxonomy" id="101924"/>
    <lineage>
        <taxon>Eukaryota</taxon>
        <taxon>Rhodophyta</taxon>
        <taxon>Stylonematophyceae</taxon>
        <taxon>Stylonematales</taxon>
        <taxon>Stylonemataceae</taxon>
        <taxon>Rhodosorus</taxon>
    </lineage>
</organism>
<dbReference type="SMART" id="SM00829">
    <property type="entry name" value="PKS_ER"/>
    <property type="match status" value="1"/>
</dbReference>
<protein>
    <recommendedName>
        <fullName evidence="1">Enoyl reductase (ER) domain-containing protein</fullName>
    </recommendedName>
</protein>
<dbReference type="InterPro" id="IPR036291">
    <property type="entry name" value="NAD(P)-bd_dom_sf"/>
</dbReference>
<dbReference type="Pfam" id="PF08240">
    <property type="entry name" value="ADH_N"/>
    <property type="match status" value="1"/>
</dbReference>
<dbReference type="EMBL" id="HBHW01031647">
    <property type="protein sequence ID" value="CAE0056281.1"/>
    <property type="molecule type" value="Transcribed_RNA"/>
</dbReference>
<reference evidence="2" key="1">
    <citation type="submission" date="2021-01" db="EMBL/GenBank/DDBJ databases">
        <authorList>
            <person name="Corre E."/>
            <person name="Pelletier E."/>
            <person name="Niang G."/>
            <person name="Scheremetjew M."/>
            <person name="Finn R."/>
            <person name="Kale V."/>
            <person name="Holt S."/>
            <person name="Cochrane G."/>
            <person name="Meng A."/>
            <person name="Brown T."/>
            <person name="Cohen L."/>
        </authorList>
    </citation>
    <scope>NUCLEOTIDE SEQUENCE</scope>
    <source>
        <strain evidence="2">CCMP 769</strain>
    </source>
</reference>
<dbReference type="GO" id="GO:0016491">
    <property type="term" value="F:oxidoreductase activity"/>
    <property type="evidence" value="ECO:0007669"/>
    <property type="project" value="InterPro"/>
</dbReference>
<dbReference type="Gene3D" id="3.40.50.720">
    <property type="entry name" value="NAD(P)-binding Rossmann-like Domain"/>
    <property type="match status" value="1"/>
</dbReference>
<evidence type="ECO:0000313" key="2">
    <source>
        <dbReference type="EMBL" id="CAE0056281.1"/>
    </source>
</evidence>
<dbReference type="Gene3D" id="3.90.180.10">
    <property type="entry name" value="Medium-chain alcohol dehydrogenases, catalytic domain"/>
    <property type="match status" value="1"/>
</dbReference>
<dbReference type="PANTHER" id="PTHR11695:SF648">
    <property type="entry name" value="ZINC-BINDING OXIDOREDUCTASE"/>
    <property type="match status" value="1"/>
</dbReference>
<dbReference type="InterPro" id="IPR050700">
    <property type="entry name" value="YIM1/Zinc_Alcohol_DH_Fams"/>
</dbReference>
<sequence length="325" mass="35280">MGSEKMRAFMCYQYGSPADLVLEEVERPVPKSNEVLAKAESISVNAGDWHVIRGDPFVVKLMFGFSKPRDPILGFDFAGRVVAVGSDVKDFKAGDEVFGNMNLGAFAEYACKPETQFVAKPSSMSFEQAATLPTAGGTALAAVRDMTNVKPGQRVLVIGACGGVGSFCTQIAKSMGAHVTAVCSTSNVDMAKELGADEVFDYQKEDICKSGRVFDVILDNGLFRSMLDYRQIMDPAGSTYLLIGGSTDRFFPALAMSPFVSMFNKKKMKICAVEPGPPLLKDLVELFEAGKVKPAIKRRYAFEQLPESLIYLEEGHTVGKVVVNM</sequence>
<dbReference type="PANTHER" id="PTHR11695">
    <property type="entry name" value="ALCOHOL DEHYDROGENASE RELATED"/>
    <property type="match status" value="1"/>
</dbReference>
<feature type="domain" description="Enoyl reductase (ER)" evidence="1">
    <location>
        <begin position="15"/>
        <end position="323"/>
    </location>
</feature>
<accession>A0A7S2ZZ30</accession>
<gene>
    <name evidence="2" type="ORF">RMAR00112_LOCUS24327</name>
    <name evidence="3" type="ORF">RMAR00112_LOCUS24334</name>
</gene>
<dbReference type="InterPro" id="IPR011032">
    <property type="entry name" value="GroES-like_sf"/>
</dbReference>
<dbReference type="InterPro" id="IPR020843">
    <property type="entry name" value="ER"/>
</dbReference>
<dbReference type="AlphaFoldDB" id="A0A7S2ZZ30"/>